<dbReference type="Proteomes" id="UP000199584">
    <property type="component" value="Unassembled WGS sequence"/>
</dbReference>
<evidence type="ECO:0000256" key="14">
    <source>
        <dbReference type="ARBA" id="ARBA00022840"/>
    </source>
</evidence>
<accession>A0A1I6D9D4</accession>
<reference evidence="19" key="1">
    <citation type="submission" date="2016-10" db="EMBL/GenBank/DDBJ databases">
        <authorList>
            <person name="Varghese N."/>
            <person name="Submissions S."/>
        </authorList>
    </citation>
    <scope>NUCLEOTIDE SEQUENCE [LARGE SCALE GENOMIC DNA]</scope>
    <source>
        <strain evidence="19">DSM 3669</strain>
    </source>
</reference>
<evidence type="ECO:0000256" key="4">
    <source>
        <dbReference type="ARBA" id="ARBA00003889"/>
    </source>
</evidence>
<dbReference type="Gene3D" id="3.40.50.300">
    <property type="entry name" value="P-loop containing nucleotide triphosphate hydrolases"/>
    <property type="match status" value="1"/>
</dbReference>
<evidence type="ECO:0000256" key="12">
    <source>
        <dbReference type="ARBA" id="ARBA00022741"/>
    </source>
</evidence>
<gene>
    <name evidence="18" type="ORF">SAMN05660706_10792</name>
</gene>
<dbReference type="GO" id="GO:0008820">
    <property type="term" value="F:cobinamide phosphate guanylyltransferase activity"/>
    <property type="evidence" value="ECO:0007669"/>
    <property type="project" value="UniProtKB-EC"/>
</dbReference>
<evidence type="ECO:0000256" key="2">
    <source>
        <dbReference type="ARBA" id="ARBA00000711"/>
    </source>
</evidence>
<evidence type="ECO:0000313" key="18">
    <source>
        <dbReference type="EMBL" id="SFR01942.1"/>
    </source>
</evidence>
<dbReference type="PANTHER" id="PTHR34848:SF1">
    <property type="entry name" value="BIFUNCTIONAL ADENOSYLCOBALAMIN BIOSYNTHESIS PROTEIN COBU"/>
    <property type="match status" value="1"/>
</dbReference>
<keyword evidence="11 18" id="KW-0808">Transferase</keyword>
<dbReference type="UniPathway" id="UPA00148">
    <property type="reaction ID" value="UER00236"/>
</dbReference>
<evidence type="ECO:0000256" key="1">
    <source>
        <dbReference type="ARBA" id="ARBA00000312"/>
    </source>
</evidence>
<protein>
    <recommendedName>
        <fullName evidence="16">Adenosylcobinamide kinase</fullName>
        <ecNumber evidence="8">2.7.1.156</ecNumber>
        <ecNumber evidence="9">2.7.7.62</ecNumber>
    </recommendedName>
    <alternativeName>
        <fullName evidence="17">Adenosylcobinamide-phosphate guanylyltransferase</fullName>
    </alternativeName>
</protein>
<evidence type="ECO:0000313" key="19">
    <source>
        <dbReference type="Proteomes" id="UP000199584"/>
    </source>
</evidence>
<comment type="pathway">
    <text evidence="6">Cofactor biosynthesis; adenosylcobalamin biosynthesis; adenosylcobalamin from cob(II)yrinate a,c-diamide: step 5/7.</text>
</comment>
<dbReference type="Pfam" id="PF02283">
    <property type="entry name" value="CobU"/>
    <property type="match status" value="1"/>
</dbReference>
<name>A0A1I6D9D4_9FIRM</name>
<dbReference type="EMBL" id="FOYM01000007">
    <property type="protein sequence ID" value="SFR01942.1"/>
    <property type="molecule type" value="Genomic_DNA"/>
</dbReference>
<dbReference type="InterPro" id="IPR003203">
    <property type="entry name" value="CobU/CobP"/>
</dbReference>
<dbReference type="EC" id="2.7.1.156" evidence="8"/>
<comment type="catalytic activity">
    <reaction evidence="1">
        <text>adenosylcob(III)inamide + ATP = adenosylcob(III)inamide phosphate + ADP + H(+)</text>
        <dbReference type="Rhea" id="RHEA:15769"/>
        <dbReference type="ChEBI" id="CHEBI:2480"/>
        <dbReference type="ChEBI" id="CHEBI:15378"/>
        <dbReference type="ChEBI" id="CHEBI:30616"/>
        <dbReference type="ChEBI" id="CHEBI:58502"/>
        <dbReference type="ChEBI" id="CHEBI:456216"/>
        <dbReference type="EC" id="2.7.1.156"/>
    </reaction>
</comment>
<keyword evidence="13 18" id="KW-0418">Kinase</keyword>
<evidence type="ECO:0000256" key="8">
    <source>
        <dbReference type="ARBA" id="ARBA00012016"/>
    </source>
</evidence>
<evidence type="ECO:0000256" key="3">
    <source>
        <dbReference type="ARBA" id="ARBA00001522"/>
    </source>
</evidence>
<dbReference type="GO" id="GO:0043752">
    <property type="term" value="F:adenosylcobinamide kinase activity"/>
    <property type="evidence" value="ECO:0007669"/>
    <property type="project" value="UniProtKB-EC"/>
</dbReference>
<comment type="catalytic activity">
    <reaction evidence="2">
        <text>adenosylcob(III)inamide phosphate + GTP + H(+) = adenosylcob(III)inamide-GDP + diphosphate</text>
        <dbReference type="Rhea" id="RHEA:22712"/>
        <dbReference type="ChEBI" id="CHEBI:15378"/>
        <dbReference type="ChEBI" id="CHEBI:33019"/>
        <dbReference type="ChEBI" id="CHEBI:37565"/>
        <dbReference type="ChEBI" id="CHEBI:58502"/>
        <dbReference type="ChEBI" id="CHEBI:60487"/>
        <dbReference type="EC" id="2.7.7.62"/>
    </reaction>
</comment>
<evidence type="ECO:0000256" key="11">
    <source>
        <dbReference type="ARBA" id="ARBA00022679"/>
    </source>
</evidence>
<keyword evidence="18" id="KW-0548">Nucleotidyltransferase</keyword>
<evidence type="ECO:0000256" key="7">
    <source>
        <dbReference type="ARBA" id="ARBA00007490"/>
    </source>
</evidence>
<dbReference type="GO" id="GO:0005524">
    <property type="term" value="F:ATP binding"/>
    <property type="evidence" value="ECO:0007669"/>
    <property type="project" value="UniProtKB-KW"/>
</dbReference>
<evidence type="ECO:0000256" key="10">
    <source>
        <dbReference type="ARBA" id="ARBA00022573"/>
    </source>
</evidence>
<dbReference type="NCBIfam" id="NF004469">
    <property type="entry name" value="PRK05800.1"/>
    <property type="match status" value="1"/>
</dbReference>
<evidence type="ECO:0000256" key="17">
    <source>
        <dbReference type="ARBA" id="ARBA00030571"/>
    </source>
</evidence>
<comment type="similarity">
    <text evidence="7">Belongs to the CobU/CobP family.</text>
</comment>
<dbReference type="CDD" id="cd00544">
    <property type="entry name" value="CobU"/>
    <property type="match status" value="1"/>
</dbReference>
<dbReference type="SUPFAM" id="SSF52540">
    <property type="entry name" value="P-loop containing nucleoside triphosphate hydrolases"/>
    <property type="match status" value="1"/>
</dbReference>
<dbReference type="EC" id="2.7.7.62" evidence="9"/>
<comment type="catalytic activity">
    <reaction evidence="3">
        <text>adenosylcob(III)inamide + GTP = adenosylcob(III)inamide phosphate + GDP + H(+)</text>
        <dbReference type="Rhea" id="RHEA:15765"/>
        <dbReference type="ChEBI" id="CHEBI:2480"/>
        <dbReference type="ChEBI" id="CHEBI:15378"/>
        <dbReference type="ChEBI" id="CHEBI:37565"/>
        <dbReference type="ChEBI" id="CHEBI:58189"/>
        <dbReference type="ChEBI" id="CHEBI:58502"/>
        <dbReference type="EC" id="2.7.1.156"/>
    </reaction>
</comment>
<dbReference type="STRING" id="39060.SAMN05660706_10792"/>
<evidence type="ECO:0000256" key="9">
    <source>
        <dbReference type="ARBA" id="ARBA00012523"/>
    </source>
</evidence>
<keyword evidence="14" id="KW-0067">ATP-binding</keyword>
<dbReference type="RefSeq" id="WP_245779668.1">
    <property type="nucleotide sequence ID" value="NZ_FOYM01000007.1"/>
</dbReference>
<evidence type="ECO:0000256" key="6">
    <source>
        <dbReference type="ARBA" id="ARBA00005159"/>
    </source>
</evidence>
<keyword evidence="15" id="KW-0342">GTP-binding</keyword>
<keyword evidence="10" id="KW-0169">Cobalamin biosynthesis</keyword>
<evidence type="ECO:0000256" key="5">
    <source>
        <dbReference type="ARBA" id="ARBA00004692"/>
    </source>
</evidence>
<sequence length="241" mass="26279">MIGGAENSSLESWGFCFFVTVSWGGNSVNGEDASSITHVKMPEEDCILPRGEIMLVIGGARSGKSEWAEELVKARGDSVIYVATAGINDAEMAERVRRHRERRPAGWRTVEETHQLAGVLNAAPAGSVVLIDCLTVWMSNLLLDESLPRRGAAGAEKEEYILQEAGRIVDAARRRELYLVMVSNEVGCGLVPDNALGRLYRDIAGRVNRRLAELADRVYYVVAGIPLDLQALAITKAKGRV</sequence>
<dbReference type="PANTHER" id="PTHR34848">
    <property type="match status" value="1"/>
</dbReference>
<dbReference type="GO" id="GO:0009236">
    <property type="term" value="P:cobalamin biosynthetic process"/>
    <property type="evidence" value="ECO:0007669"/>
    <property type="project" value="UniProtKB-UniPathway"/>
</dbReference>
<keyword evidence="19" id="KW-1185">Reference proteome</keyword>
<dbReference type="InterPro" id="IPR027417">
    <property type="entry name" value="P-loop_NTPase"/>
</dbReference>
<proteinExistence type="inferred from homology"/>
<comment type="pathway">
    <text evidence="5">Cofactor biosynthesis; adenosylcobalamin biosynthesis; adenosylcobalamin from cob(II)yrinate a,c-diamide: step 6/7.</text>
</comment>
<evidence type="ECO:0000256" key="13">
    <source>
        <dbReference type="ARBA" id="ARBA00022777"/>
    </source>
</evidence>
<keyword evidence="12" id="KW-0547">Nucleotide-binding</keyword>
<dbReference type="GO" id="GO:0005525">
    <property type="term" value="F:GTP binding"/>
    <property type="evidence" value="ECO:0007669"/>
    <property type="project" value="UniProtKB-KW"/>
</dbReference>
<evidence type="ECO:0000256" key="15">
    <source>
        <dbReference type="ARBA" id="ARBA00023134"/>
    </source>
</evidence>
<organism evidence="18 19">
    <name type="scientific">Desulfoscipio geothermicus DSM 3669</name>
    <dbReference type="NCBI Taxonomy" id="1121426"/>
    <lineage>
        <taxon>Bacteria</taxon>
        <taxon>Bacillati</taxon>
        <taxon>Bacillota</taxon>
        <taxon>Clostridia</taxon>
        <taxon>Eubacteriales</taxon>
        <taxon>Desulfallaceae</taxon>
        <taxon>Desulfoscipio</taxon>
    </lineage>
</organism>
<comment type="function">
    <text evidence="4">Catalyzes ATP-dependent phosphorylation of adenosylcobinamide and addition of GMP to adenosylcobinamide phosphate.</text>
</comment>
<evidence type="ECO:0000256" key="16">
    <source>
        <dbReference type="ARBA" id="ARBA00029570"/>
    </source>
</evidence>
<dbReference type="AlphaFoldDB" id="A0A1I6D9D4"/>